<evidence type="ECO:0000256" key="3">
    <source>
        <dbReference type="PROSITE-ProRule" id="PRU00221"/>
    </source>
</evidence>
<gene>
    <name evidence="4" type="ORF">XA68_15091</name>
</gene>
<evidence type="ECO:0000256" key="2">
    <source>
        <dbReference type="ARBA" id="ARBA00022737"/>
    </source>
</evidence>
<proteinExistence type="predicted"/>
<evidence type="ECO:0000256" key="1">
    <source>
        <dbReference type="ARBA" id="ARBA00022574"/>
    </source>
</evidence>
<name>A0A2A9P8V1_OPHUN</name>
<dbReference type="InterPro" id="IPR036322">
    <property type="entry name" value="WD40_repeat_dom_sf"/>
</dbReference>
<protein>
    <submittedName>
        <fullName evidence="4">Uncharacterized protein</fullName>
    </submittedName>
</protein>
<dbReference type="InterPro" id="IPR001680">
    <property type="entry name" value="WD40_rpt"/>
</dbReference>
<evidence type="ECO:0000313" key="5">
    <source>
        <dbReference type="Proteomes" id="UP000037136"/>
    </source>
</evidence>
<dbReference type="SUPFAM" id="SSF50978">
    <property type="entry name" value="WD40 repeat-like"/>
    <property type="match status" value="1"/>
</dbReference>
<sequence length="335" mass="36015">MAQYKLANVAQQRLASDAYVLDLRRTVAGLAAISSDQRLTLLDAQTLAVTSSRTLTHGNSTSLAPLGPSSNIVCTAGEDGSVAMWDVRAREQIACFRATSSPILSMACSESSNTIAVGTELQEQTASIHVWDLRGPTMRAHYQEVHSDDVTTLSFHPTSPALLLSGSTDGLVNLYDTRVADEDDVTLQTLNHDASIHHAGFLSDNIVFALSHDERFSLYDGVALEPQDTSATTTIPFGDIRGPLDCRYVADVVPKTDGTGAVLGAGSHDRQSFDLVFLTRDPVKPSSWLLDRANSVGLPGAHGEEIVRAFCFLDEEQLVFTAGEDGNVKAWRPNG</sequence>
<reference evidence="4 5" key="2">
    <citation type="journal article" date="2017" name="Sci. Rep.">
        <title>Ant-infecting Ophiocordyceps genomes reveal a high diversity of potential behavioral manipulation genes and a possible major role for enterotoxins.</title>
        <authorList>
            <person name="de Bekker C."/>
            <person name="Ohm R.A."/>
            <person name="Evans H.C."/>
            <person name="Brachmann A."/>
            <person name="Hughes D.P."/>
        </authorList>
    </citation>
    <scope>NUCLEOTIDE SEQUENCE [LARGE SCALE GENOMIC DNA]</scope>
    <source>
        <strain evidence="4 5">SC16a</strain>
    </source>
</reference>
<organism evidence="4 5">
    <name type="scientific">Ophiocordyceps unilateralis</name>
    <name type="common">Zombie-ant fungus</name>
    <name type="synonym">Torrubia unilateralis</name>
    <dbReference type="NCBI Taxonomy" id="268505"/>
    <lineage>
        <taxon>Eukaryota</taxon>
        <taxon>Fungi</taxon>
        <taxon>Dikarya</taxon>
        <taxon>Ascomycota</taxon>
        <taxon>Pezizomycotina</taxon>
        <taxon>Sordariomycetes</taxon>
        <taxon>Hypocreomycetidae</taxon>
        <taxon>Hypocreales</taxon>
        <taxon>Ophiocordycipitaceae</taxon>
        <taxon>Ophiocordyceps</taxon>
    </lineage>
</organism>
<keyword evidence="2" id="KW-0677">Repeat</keyword>
<dbReference type="InterPro" id="IPR039328">
    <property type="entry name" value="WDR89"/>
</dbReference>
<accession>A0A2A9P8V1</accession>
<dbReference type="InterPro" id="IPR015943">
    <property type="entry name" value="WD40/YVTN_repeat-like_dom_sf"/>
</dbReference>
<dbReference type="SMART" id="SM00320">
    <property type="entry name" value="WD40"/>
    <property type="match status" value="5"/>
</dbReference>
<dbReference type="PROSITE" id="PS50082">
    <property type="entry name" value="WD_REPEATS_2"/>
    <property type="match status" value="2"/>
</dbReference>
<dbReference type="InterPro" id="IPR019775">
    <property type="entry name" value="WD40_repeat_CS"/>
</dbReference>
<dbReference type="PANTHER" id="PTHR22889">
    <property type="entry name" value="WD REPEAT-CONTAINING PROTEIN 89"/>
    <property type="match status" value="1"/>
</dbReference>
<dbReference type="EMBL" id="LAZP02000410">
    <property type="protein sequence ID" value="PFH57431.1"/>
    <property type="molecule type" value="Genomic_DNA"/>
</dbReference>
<dbReference type="Pfam" id="PF00400">
    <property type="entry name" value="WD40"/>
    <property type="match status" value="3"/>
</dbReference>
<feature type="repeat" description="WD" evidence="3">
    <location>
        <begin position="54"/>
        <end position="95"/>
    </location>
</feature>
<keyword evidence="5" id="KW-1185">Reference proteome</keyword>
<dbReference type="PROSITE" id="PS00678">
    <property type="entry name" value="WD_REPEATS_1"/>
    <property type="match status" value="1"/>
</dbReference>
<feature type="repeat" description="WD" evidence="3">
    <location>
        <begin position="143"/>
        <end position="178"/>
    </location>
</feature>
<keyword evidence="1 3" id="KW-0853">WD repeat</keyword>
<dbReference type="Gene3D" id="2.130.10.10">
    <property type="entry name" value="YVTN repeat-like/Quinoprotein amine dehydrogenase"/>
    <property type="match status" value="1"/>
</dbReference>
<dbReference type="STRING" id="268505.A0A2A9P8V1"/>
<dbReference type="PANTHER" id="PTHR22889:SF0">
    <property type="entry name" value="WD REPEAT-CONTAINING PROTEIN 89"/>
    <property type="match status" value="1"/>
</dbReference>
<dbReference type="OrthoDB" id="25131at2759"/>
<dbReference type="AlphaFoldDB" id="A0A2A9P8V1"/>
<dbReference type="PROSITE" id="PS50294">
    <property type="entry name" value="WD_REPEATS_REGION"/>
    <property type="match status" value="1"/>
</dbReference>
<dbReference type="Proteomes" id="UP000037136">
    <property type="component" value="Unassembled WGS sequence"/>
</dbReference>
<reference evidence="4 5" key="1">
    <citation type="journal article" date="2015" name="BMC Genomics">
        <title>Gene expression during zombie ant biting behavior reflects the complexity underlying fungal parasitic behavioral manipulation.</title>
        <authorList>
            <person name="de Bekker C."/>
            <person name="Ohm R.A."/>
            <person name="Loreto R.G."/>
            <person name="Sebastian A."/>
            <person name="Albert I."/>
            <person name="Merrow M."/>
            <person name="Brachmann A."/>
            <person name="Hughes D.P."/>
        </authorList>
    </citation>
    <scope>NUCLEOTIDE SEQUENCE [LARGE SCALE GENOMIC DNA]</scope>
    <source>
        <strain evidence="4 5">SC16a</strain>
    </source>
</reference>
<comment type="caution">
    <text evidence="4">The sequence shown here is derived from an EMBL/GenBank/DDBJ whole genome shotgun (WGS) entry which is preliminary data.</text>
</comment>
<evidence type="ECO:0000313" key="4">
    <source>
        <dbReference type="EMBL" id="PFH57431.1"/>
    </source>
</evidence>